<dbReference type="EMBL" id="UOGF01000056">
    <property type="protein sequence ID" value="VAX29809.1"/>
    <property type="molecule type" value="Genomic_DNA"/>
</dbReference>
<sequence length="625" mass="69580">MNNLYRLALGSYLLFVFIGVDRVRAENMSETEVVILPPVIVTATKTEISRDESAASATVIDAKTIEEKQLRTVVDALRTVPGLDIVQTGGPGGTASVFIRGGNSSHTLVLIDGVQVNSPTLGQYNFANLTTDNVERIEIIRGPQSTLYGADAVGGVIQIFTKTGRGPFSGSFSVEGGSFNSYRESLNLMGSSEQIDYSFSASRFDTKGFSKAEAGSERDGYENTSLSSRIALHLTETALLDWSMRYSDARVDVDGFSNTAPFNPIDNFATQENTSFSSAVSFSSQILDAWRQNFQYFFQDEESTGKDIVPGFNNFKIETQNQTFDWQHDLSLGQYNTLTLGYEYEALSGKNNGTPGFDKTLRNKAPYALNQFRFAPVIFNVGFRLDDNSQFGEKKTYKTELAYLHDATNSKIRATYGTGFHAPTLNDLYFPNFGNPNLKPEESRSFEFGFEQKLMGDALQLTATYFHTRFDELIVFVFDPNTFIGQPENVQKAKIEGWELGGVWRISKKITLSLDYTLTDTQNKNTGDELARRPKHKGSGTLTLKPIQALSVSLDFRYVGKRFNDTANNIRMNDYTVVNLATRYDFTKTLQGFARIENLLNRDYQEVNGFATAGFSGFGGMQVSF</sequence>
<keyword evidence="4" id="KW-0732">Signal</keyword>
<dbReference type="SUPFAM" id="SSF56935">
    <property type="entry name" value="Porins"/>
    <property type="match status" value="1"/>
</dbReference>
<feature type="domain" description="TonB-dependent receptor plug" evidence="10">
    <location>
        <begin position="51"/>
        <end position="156"/>
    </location>
</feature>
<dbReference type="PANTHER" id="PTHR30069:SF53">
    <property type="entry name" value="COLICIN I RECEPTOR-RELATED"/>
    <property type="match status" value="1"/>
</dbReference>
<keyword evidence="11" id="KW-0675">Receptor</keyword>
<dbReference type="GO" id="GO:0015889">
    <property type="term" value="P:cobalamin transport"/>
    <property type="evidence" value="ECO:0007669"/>
    <property type="project" value="TreeGrafter"/>
</dbReference>
<evidence type="ECO:0000256" key="4">
    <source>
        <dbReference type="ARBA" id="ARBA00022729"/>
    </source>
</evidence>
<dbReference type="Gene3D" id="2.40.170.20">
    <property type="entry name" value="TonB-dependent receptor, beta-barrel domain"/>
    <property type="match status" value="1"/>
</dbReference>
<proteinExistence type="predicted"/>
<reference evidence="11" key="1">
    <citation type="submission" date="2018-06" db="EMBL/GenBank/DDBJ databases">
        <authorList>
            <person name="Zhirakovskaya E."/>
        </authorList>
    </citation>
    <scope>NUCLEOTIDE SEQUENCE</scope>
</reference>
<keyword evidence="5" id="KW-0406">Ion transport</keyword>
<dbReference type="AlphaFoldDB" id="A0A3B1CHW2"/>
<dbReference type="PROSITE" id="PS52016">
    <property type="entry name" value="TONB_DEPENDENT_REC_3"/>
    <property type="match status" value="1"/>
</dbReference>
<dbReference type="InterPro" id="IPR000531">
    <property type="entry name" value="Beta-barrel_TonB"/>
</dbReference>
<keyword evidence="2" id="KW-0813">Transport</keyword>
<name>A0A3B1CHW2_9ZZZZ</name>
<evidence type="ECO:0000256" key="3">
    <source>
        <dbReference type="ARBA" id="ARBA00022692"/>
    </source>
</evidence>
<evidence type="ECO:0000313" key="11">
    <source>
        <dbReference type="EMBL" id="VAX29809.1"/>
    </source>
</evidence>
<dbReference type="InterPro" id="IPR037066">
    <property type="entry name" value="Plug_dom_sf"/>
</dbReference>
<dbReference type="Pfam" id="PF07715">
    <property type="entry name" value="Plug"/>
    <property type="match status" value="1"/>
</dbReference>
<dbReference type="Pfam" id="PF00593">
    <property type="entry name" value="TonB_dep_Rec_b-barrel"/>
    <property type="match status" value="1"/>
</dbReference>
<protein>
    <submittedName>
        <fullName evidence="11">Outer membrane vitamin B12 receptor BtuB</fullName>
    </submittedName>
</protein>
<feature type="domain" description="TonB-dependent receptor-like beta-barrel" evidence="9">
    <location>
        <begin position="246"/>
        <end position="599"/>
    </location>
</feature>
<evidence type="ECO:0000259" key="10">
    <source>
        <dbReference type="Pfam" id="PF07715"/>
    </source>
</evidence>
<keyword evidence="8" id="KW-0998">Cell outer membrane</keyword>
<evidence type="ECO:0000256" key="5">
    <source>
        <dbReference type="ARBA" id="ARBA00023065"/>
    </source>
</evidence>
<evidence type="ECO:0000256" key="2">
    <source>
        <dbReference type="ARBA" id="ARBA00022448"/>
    </source>
</evidence>
<dbReference type="CDD" id="cd01347">
    <property type="entry name" value="ligand_gated_channel"/>
    <property type="match status" value="1"/>
</dbReference>
<evidence type="ECO:0000259" key="9">
    <source>
        <dbReference type="Pfam" id="PF00593"/>
    </source>
</evidence>
<dbReference type="PANTHER" id="PTHR30069">
    <property type="entry name" value="TONB-DEPENDENT OUTER MEMBRANE RECEPTOR"/>
    <property type="match status" value="1"/>
</dbReference>
<evidence type="ECO:0000256" key="7">
    <source>
        <dbReference type="ARBA" id="ARBA00023136"/>
    </source>
</evidence>
<evidence type="ECO:0000256" key="8">
    <source>
        <dbReference type="ARBA" id="ARBA00023237"/>
    </source>
</evidence>
<keyword evidence="3" id="KW-0812">Transmembrane</keyword>
<dbReference type="InterPro" id="IPR036942">
    <property type="entry name" value="Beta-barrel_TonB_sf"/>
</dbReference>
<accession>A0A3B1CHW2</accession>
<dbReference type="GO" id="GO:0009279">
    <property type="term" value="C:cell outer membrane"/>
    <property type="evidence" value="ECO:0007669"/>
    <property type="project" value="UniProtKB-SubCell"/>
</dbReference>
<keyword evidence="7" id="KW-0472">Membrane</keyword>
<keyword evidence="6" id="KW-0798">TonB box</keyword>
<dbReference type="GO" id="GO:0006811">
    <property type="term" value="P:monoatomic ion transport"/>
    <property type="evidence" value="ECO:0007669"/>
    <property type="project" value="UniProtKB-KW"/>
</dbReference>
<comment type="subcellular location">
    <subcellularLocation>
        <location evidence="1">Cell outer membrane</location>
        <topology evidence="1">Multi-pass membrane protein</topology>
    </subcellularLocation>
</comment>
<dbReference type="Gene3D" id="2.170.130.10">
    <property type="entry name" value="TonB-dependent receptor, plug domain"/>
    <property type="match status" value="1"/>
</dbReference>
<gene>
    <name evidence="11" type="ORF">MNBD_NITROSPIRAE01-48</name>
</gene>
<evidence type="ECO:0000256" key="1">
    <source>
        <dbReference type="ARBA" id="ARBA00004571"/>
    </source>
</evidence>
<organism evidence="11">
    <name type="scientific">hydrothermal vent metagenome</name>
    <dbReference type="NCBI Taxonomy" id="652676"/>
    <lineage>
        <taxon>unclassified sequences</taxon>
        <taxon>metagenomes</taxon>
        <taxon>ecological metagenomes</taxon>
    </lineage>
</organism>
<dbReference type="InterPro" id="IPR012910">
    <property type="entry name" value="Plug_dom"/>
</dbReference>
<evidence type="ECO:0000256" key="6">
    <source>
        <dbReference type="ARBA" id="ARBA00023077"/>
    </source>
</evidence>
<dbReference type="InterPro" id="IPR039426">
    <property type="entry name" value="TonB-dep_rcpt-like"/>
</dbReference>